<proteinExistence type="predicted"/>
<gene>
    <name evidence="1" type="ORF">Goarm_005411</name>
</gene>
<evidence type="ECO:0000313" key="1">
    <source>
        <dbReference type="EMBL" id="MBA0839708.1"/>
    </source>
</evidence>
<evidence type="ECO:0000313" key="2">
    <source>
        <dbReference type="Proteomes" id="UP000593575"/>
    </source>
</evidence>
<organism evidence="1 2">
    <name type="scientific">Gossypium armourianum</name>
    <dbReference type="NCBI Taxonomy" id="34283"/>
    <lineage>
        <taxon>Eukaryota</taxon>
        <taxon>Viridiplantae</taxon>
        <taxon>Streptophyta</taxon>
        <taxon>Embryophyta</taxon>
        <taxon>Tracheophyta</taxon>
        <taxon>Spermatophyta</taxon>
        <taxon>Magnoliopsida</taxon>
        <taxon>eudicotyledons</taxon>
        <taxon>Gunneridae</taxon>
        <taxon>Pentapetalae</taxon>
        <taxon>rosids</taxon>
        <taxon>malvids</taxon>
        <taxon>Malvales</taxon>
        <taxon>Malvaceae</taxon>
        <taxon>Malvoideae</taxon>
        <taxon>Gossypium</taxon>
    </lineage>
</organism>
<comment type="caution">
    <text evidence="1">The sequence shown here is derived from an EMBL/GenBank/DDBJ whole genome shotgun (WGS) entry which is preliminary data.</text>
</comment>
<dbReference type="AlphaFoldDB" id="A0A7J9JZW5"/>
<dbReference type="EMBL" id="JABFAE010000010">
    <property type="protein sequence ID" value="MBA0839708.1"/>
    <property type="molecule type" value="Genomic_DNA"/>
</dbReference>
<dbReference type="Proteomes" id="UP000593575">
    <property type="component" value="Unassembled WGS sequence"/>
</dbReference>
<accession>A0A7J9JZW5</accession>
<sequence length="42" mass="4515">MAFGGVSQLATEAHGEKAGEGLLDYVAAARLEHIDQEPQKFE</sequence>
<reference evidence="1 2" key="1">
    <citation type="journal article" date="2019" name="Genome Biol. Evol.">
        <title>Insights into the evolution of the New World diploid cottons (Gossypium, subgenus Houzingenia) based on genome sequencing.</title>
        <authorList>
            <person name="Grover C.E."/>
            <person name="Arick M.A. 2nd"/>
            <person name="Thrash A."/>
            <person name="Conover J.L."/>
            <person name="Sanders W.S."/>
            <person name="Peterson D.G."/>
            <person name="Frelichowski J.E."/>
            <person name="Scheffler J.A."/>
            <person name="Scheffler B.E."/>
            <person name="Wendel J.F."/>
        </authorList>
    </citation>
    <scope>NUCLEOTIDE SEQUENCE [LARGE SCALE GENOMIC DNA]</scope>
    <source>
        <strain evidence="1">6</strain>
        <tissue evidence="1">Leaf</tissue>
    </source>
</reference>
<keyword evidence="2" id="KW-1185">Reference proteome</keyword>
<name>A0A7J9JZW5_9ROSI</name>
<protein>
    <submittedName>
        <fullName evidence="1">Uncharacterized protein</fullName>
    </submittedName>
</protein>